<evidence type="ECO:0000313" key="2">
    <source>
        <dbReference type="EMBL" id="PLB46327.1"/>
    </source>
</evidence>
<dbReference type="AlphaFoldDB" id="A0A2I2G0C2"/>
<keyword evidence="3" id="KW-1185">Reference proteome</keyword>
<reference evidence="2 3" key="1">
    <citation type="submission" date="2016-12" db="EMBL/GenBank/DDBJ databases">
        <title>The genomes of Aspergillus section Nigri reveals drivers in fungal speciation.</title>
        <authorList>
            <consortium name="DOE Joint Genome Institute"/>
            <person name="Vesth T.C."/>
            <person name="Nybo J."/>
            <person name="Theobald S."/>
            <person name="Brandl J."/>
            <person name="Frisvad J.C."/>
            <person name="Nielsen K.F."/>
            <person name="Lyhne E.K."/>
            <person name="Kogle M.E."/>
            <person name="Kuo A."/>
            <person name="Riley R."/>
            <person name="Clum A."/>
            <person name="Nolan M."/>
            <person name="Lipzen A."/>
            <person name="Salamov A."/>
            <person name="Henrissat B."/>
            <person name="Wiebenga A."/>
            <person name="De Vries R.P."/>
            <person name="Grigoriev I.V."/>
            <person name="Mortensen U.H."/>
            <person name="Andersen M.R."/>
            <person name="Baker S.E."/>
        </authorList>
    </citation>
    <scope>NUCLEOTIDE SEQUENCE [LARGE SCALE GENOMIC DNA]</scope>
    <source>
        <strain evidence="2 3">IBT 23096</strain>
    </source>
</reference>
<accession>A0A2I2G0C2</accession>
<name>A0A2I2G0C2_9EURO</name>
<dbReference type="EMBL" id="MSFO01000006">
    <property type="protein sequence ID" value="PLB46327.1"/>
    <property type="molecule type" value="Genomic_DNA"/>
</dbReference>
<feature type="transmembrane region" description="Helical" evidence="1">
    <location>
        <begin position="12"/>
        <end position="38"/>
    </location>
</feature>
<feature type="non-terminal residue" evidence="2">
    <location>
        <position position="1"/>
    </location>
</feature>
<evidence type="ECO:0000256" key="1">
    <source>
        <dbReference type="SAM" id="Phobius"/>
    </source>
</evidence>
<organism evidence="2 3">
    <name type="scientific">Aspergillus steynii IBT 23096</name>
    <dbReference type="NCBI Taxonomy" id="1392250"/>
    <lineage>
        <taxon>Eukaryota</taxon>
        <taxon>Fungi</taxon>
        <taxon>Dikarya</taxon>
        <taxon>Ascomycota</taxon>
        <taxon>Pezizomycotina</taxon>
        <taxon>Eurotiomycetes</taxon>
        <taxon>Eurotiomycetidae</taxon>
        <taxon>Eurotiales</taxon>
        <taxon>Aspergillaceae</taxon>
        <taxon>Aspergillus</taxon>
        <taxon>Aspergillus subgen. Circumdati</taxon>
    </lineage>
</organism>
<protein>
    <submittedName>
        <fullName evidence="2">Uncharacterized protein</fullName>
    </submittedName>
</protein>
<feature type="transmembrane region" description="Helical" evidence="1">
    <location>
        <begin position="58"/>
        <end position="88"/>
    </location>
</feature>
<dbReference type="RefSeq" id="XP_024701629.1">
    <property type="nucleotide sequence ID" value="XM_024844534.1"/>
</dbReference>
<keyword evidence="1" id="KW-0472">Membrane</keyword>
<evidence type="ECO:0000313" key="3">
    <source>
        <dbReference type="Proteomes" id="UP000234275"/>
    </source>
</evidence>
<dbReference type="VEuPathDB" id="FungiDB:P170DRAFT_362654"/>
<comment type="caution">
    <text evidence="2">The sequence shown here is derived from an EMBL/GenBank/DDBJ whole genome shotgun (WGS) entry which is preliminary data.</text>
</comment>
<dbReference type="Proteomes" id="UP000234275">
    <property type="component" value="Unassembled WGS sequence"/>
</dbReference>
<keyword evidence="1" id="KW-1133">Transmembrane helix</keyword>
<proteinExistence type="predicted"/>
<gene>
    <name evidence="2" type="ORF">P170DRAFT_362654</name>
</gene>
<dbReference type="GeneID" id="36552234"/>
<dbReference type="OrthoDB" id="3254104at2759"/>
<sequence>YVKMFLNIKRILLLDNILAALFVWILLVGYFVFPGIFASLRVFELFKSSAAKSNIGELIFYTIQNILFLAVAAVCCAVGLCGISWLYYKRRENYIWLARKLFL</sequence>
<keyword evidence="1" id="KW-0812">Transmembrane</keyword>
<dbReference type="STRING" id="1392250.A0A2I2G0C2"/>